<reference evidence="2 3" key="1">
    <citation type="submission" date="2024-11" db="EMBL/GenBank/DDBJ databases">
        <authorList>
            <person name="Heng Y.C."/>
            <person name="Lim A.C.H."/>
            <person name="Lee J.K.Y."/>
            <person name="Kittelmann S."/>
        </authorList>
    </citation>
    <scope>NUCLEOTIDE SEQUENCE [LARGE SCALE GENOMIC DNA]</scope>
    <source>
        <strain evidence="2 3">WILCCON 0269</strain>
    </source>
</reference>
<evidence type="ECO:0008006" key="4">
    <source>
        <dbReference type="Google" id="ProtNLM"/>
    </source>
</evidence>
<evidence type="ECO:0000313" key="3">
    <source>
        <dbReference type="Proteomes" id="UP001623660"/>
    </source>
</evidence>
<keyword evidence="3" id="KW-1185">Reference proteome</keyword>
<evidence type="ECO:0000256" key="1">
    <source>
        <dbReference type="SAM" id="Coils"/>
    </source>
</evidence>
<feature type="coiled-coil region" evidence="1">
    <location>
        <begin position="24"/>
        <end position="66"/>
    </location>
</feature>
<accession>A0ABW8SFU7</accession>
<protein>
    <recommendedName>
        <fullName evidence="4">DUF47 domain-containing protein</fullName>
    </recommendedName>
</protein>
<gene>
    <name evidence="2" type="ORF">ACJDU8_04520</name>
</gene>
<proteinExistence type="predicted"/>
<dbReference type="Proteomes" id="UP001623660">
    <property type="component" value="Unassembled WGS sequence"/>
</dbReference>
<keyword evidence="1" id="KW-0175">Coiled coil</keyword>
<evidence type="ECO:0000313" key="2">
    <source>
        <dbReference type="EMBL" id="MFL0194840.1"/>
    </source>
</evidence>
<organism evidence="2 3">
    <name type="scientific">Candidatus Clostridium eludens</name>
    <dbReference type="NCBI Taxonomy" id="3381663"/>
    <lineage>
        <taxon>Bacteria</taxon>
        <taxon>Bacillati</taxon>
        <taxon>Bacillota</taxon>
        <taxon>Clostridia</taxon>
        <taxon>Eubacteriales</taxon>
        <taxon>Clostridiaceae</taxon>
        <taxon>Clostridium</taxon>
    </lineage>
</organism>
<dbReference type="RefSeq" id="WP_406790964.1">
    <property type="nucleotide sequence ID" value="NZ_JBJHZX010000005.1"/>
</dbReference>
<sequence length="96" mass="11378">MLEEFGEFVDFFIDKRLNDISLALGKNDERYKQLQTELRKVQDKVMDEADKKLQELFIEYGDVTNEQIAIIYREIYMCAFRDALKAVGVIETMKMK</sequence>
<dbReference type="EMBL" id="JBJHZX010000005">
    <property type="protein sequence ID" value="MFL0194840.1"/>
    <property type="molecule type" value="Genomic_DNA"/>
</dbReference>
<name>A0ABW8SFU7_9CLOT</name>
<comment type="caution">
    <text evidence="2">The sequence shown here is derived from an EMBL/GenBank/DDBJ whole genome shotgun (WGS) entry which is preliminary data.</text>
</comment>